<protein>
    <submittedName>
        <fullName evidence="4">Putative filamin-A-interacting protein 1 (FILIP)</fullName>
    </submittedName>
</protein>
<dbReference type="AlphaFoldDB" id="A0A504YSB8"/>
<evidence type="ECO:0000256" key="1">
    <source>
        <dbReference type="ARBA" id="ARBA00023054"/>
    </source>
</evidence>
<evidence type="ECO:0000256" key="2">
    <source>
        <dbReference type="SAM" id="Coils"/>
    </source>
</evidence>
<feature type="domain" description="DUF4200" evidence="3">
    <location>
        <begin position="31"/>
        <end position="148"/>
    </location>
</feature>
<gene>
    <name evidence="4" type="ORF">FGIG_00598</name>
</gene>
<feature type="coiled-coil region" evidence="2">
    <location>
        <begin position="202"/>
        <end position="236"/>
    </location>
</feature>
<evidence type="ECO:0000259" key="3">
    <source>
        <dbReference type="Pfam" id="PF13863"/>
    </source>
</evidence>
<dbReference type="Pfam" id="PF13863">
    <property type="entry name" value="DUF4200"/>
    <property type="match status" value="1"/>
</dbReference>
<dbReference type="PANTHER" id="PTHR21683:SF2">
    <property type="entry name" value="COILED-COIL DOMAIN-CONTAINING PROTEIN 42 LIKE-2-LIKE"/>
    <property type="match status" value="1"/>
</dbReference>
<proteinExistence type="predicted"/>
<reference evidence="4 5" key="1">
    <citation type="submission" date="2019-04" db="EMBL/GenBank/DDBJ databases">
        <title>Annotation for the trematode Fasciola gigantica.</title>
        <authorList>
            <person name="Choi Y.-J."/>
        </authorList>
    </citation>
    <scope>NUCLEOTIDE SEQUENCE [LARGE SCALE GENOMIC DNA]</scope>
    <source>
        <strain evidence="4">Uganda_cow_1</strain>
    </source>
</reference>
<feature type="coiled-coil region" evidence="2">
    <location>
        <begin position="95"/>
        <end position="132"/>
    </location>
</feature>
<dbReference type="STRING" id="46835.A0A504YSB8"/>
<dbReference type="InterPro" id="IPR051147">
    <property type="entry name" value="CFAP_domain-containing"/>
</dbReference>
<dbReference type="InterPro" id="IPR025252">
    <property type="entry name" value="DUF4200"/>
</dbReference>
<keyword evidence="1 2" id="KW-0175">Coiled coil</keyword>
<evidence type="ECO:0000313" key="4">
    <source>
        <dbReference type="EMBL" id="TPP64294.1"/>
    </source>
</evidence>
<accession>A0A504YSB8</accession>
<dbReference type="OrthoDB" id="10264298at2759"/>
<keyword evidence="5" id="KW-1185">Reference proteome</keyword>
<dbReference type="GO" id="GO:0005856">
    <property type="term" value="C:cytoskeleton"/>
    <property type="evidence" value="ECO:0007669"/>
    <property type="project" value="UniProtKB-ARBA"/>
</dbReference>
<evidence type="ECO:0000313" key="5">
    <source>
        <dbReference type="Proteomes" id="UP000316759"/>
    </source>
</evidence>
<dbReference type="PANTHER" id="PTHR21683">
    <property type="entry name" value="COILED-COIL DOMAIN-CONTAINING PROTEIN 42 LIKE-2-LIKE-RELATED"/>
    <property type="match status" value="1"/>
</dbReference>
<dbReference type="EMBL" id="SUNJ01004594">
    <property type="protein sequence ID" value="TPP64294.1"/>
    <property type="molecule type" value="Genomic_DNA"/>
</dbReference>
<comment type="caution">
    <text evidence="4">The sequence shown here is derived from an EMBL/GenBank/DDBJ whole genome shotgun (WGS) entry which is preliminary data.</text>
</comment>
<sequence>MEDYLKQIFDERLLIKVPDAEDRTLTTSTKLLEKDKQLRRIHEDLLQRKDEFQVKMQYFEQRRQELEKKECQLKESLIRFEKFFKENDEKKARALKKLSQERSLQKQRVKEIENLTAEMRILEQKRDKLERVVKSYAKYRDFLVAVLKESEDFSEIPELIHRYDALTANLEDLKARERLNNQQYEQLDGDLRRYREVTYDEKLTLTNELVGMRNKLERYQTKIRQKEQTWEHAREAAVNRISELCTIKAATQNMYKIARTYEKYGEEAHADDVTSQLKIIGDFIVDLVEVTKTLSPRIKEK</sequence>
<name>A0A504YSB8_FASGI</name>
<organism evidence="4 5">
    <name type="scientific">Fasciola gigantica</name>
    <name type="common">Giant liver fluke</name>
    <dbReference type="NCBI Taxonomy" id="46835"/>
    <lineage>
        <taxon>Eukaryota</taxon>
        <taxon>Metazoa</taxon>
        <taxon>Spiralia</taxon>
        <taxon>Lophotrochozoa</taxon>
        <taxon>Platyhelminthes</taxon>
        <taxon>Trematoda</taxon>
        <taxon>Digenea</taxon>
        <taxon>Plagiorchiida</taxon>
        <taxon>Echinostomata</taxon>
        <taxon>Echinostomatoidea</taxon>
        <taxon>Fasciolidae</taxon>
        <taxon>Fasciola</taxon>
    </lineage>
</organism>
<dbReference type="Proteomes" id="UP000316759">
    <property type="component" value="Unassembled WGS sequence"/>
</dbReference>